<gene>
    <name evidence="4" type="ORF">ACFQJ6_08175</name>
</gene>
<protein>
    <submittedName>
        <fullName evidence="4">Uncharacterized protein</fullName>
    </submittedName>
</protein>
<reference evidence="4 5" key="1">
    <citation type="journal article" date="2019" name="Int. J. Syst. Evol. Microbiol.">
        <title>The Global Catalogue of Microorganisms (GCM) 10K type strain sequencing project: providing services to taxonomists for standard genome sequencing and annotation.</title>
        <authorList>
            <consortium name="The Broad Institute Genomics Platform"/>
            <consortium name="The Broad Institute Genome Sequencing Center for Infectious Disease"/>
            <person name="Wu L."/>
            <person name="Ma J."/>
        </authorList>
    </citation>
    <scope>NUCLEOTIDE SEQUENCE [LARGE SCALE GENOMIC DNA]</scope>
    <source>
        <strain evidence="4 5">DT72</strain>
    </source>
</reference>
<dbReference type="EMBL" id="JBHSZH010000005">
    <property type="protein sequence ID" value="MFC7080096.1"/>
    <property type="molecule type" value="Genomic_DNA"/>
</dbReference>
<name>A0ABD5WHS8_9EURY</name>
<keyword evidence="2" id="KW-0342">GTP-binding</keyword>
<dbReference type="Gene3D" id="3.40.50.1440">
    <property type="entry name" value="Tubulin/FtsZ, GTPase domain"/>
    <property type="match status" value="1"/>
</dbReference>
<dbReference type="RefSeq" id="WP_276282088.1">
    <property type="nucleotide sequence ID" value="NZ_CP119809.1"/>
</dbReference>
<evidence type="ECO:0000256" key="1">
    <source>
        <dbReference type="ARBA" id="ARBA00022741"/>
    </source>
</evidence>
<dbReference type="AlphaFoldDB" id="A0ABD5WHS8"/>
<dbReference type="SUPFAM" id="SSF55307">
    <property type="entry name" value="Tubulin C-terminal domain-like"/>
    <property type="match status" value="1"/>
</dbReference>
<evidence type="ECO:0000256" key="3">
    <source>
        <dbReference type="SAM" id="MobiDB-lite"/>
    </source>
</evidence>
<keyword evidence="1" id="KW-0547">Nucleotide-binding</keyword>
<feature type="compositionally biased region" description="Acidic residues" evidence="3">
    <location>
        <begin position="17"/>
        <end position="27"/>
    </location>
</feature>
<feature type="region of interest" description="Disordered" evidence="3">
    <location>
        <begin position="1"/>
        <end position="36"/>
    </location>
</feature>
<proteinExistence type="predicted"/>
<sequence length="365" mass="38391">MRDIVAQALESAAETREDAEDADDDRDPEAFGPPQFALVGCGEAGIDRANVGVQSPSRDRYSFEFDVTTVAVGAPSSLDSDRADVCVPVETDDRSAVESSDLSADDAALESRLETVDVAVVTAHLSAPETAELTAAAADCLPSDATVVAAVSVPESVPATDRFSAGFERVAGAADTVVPLDFAHLRSGFDAAFEDSTDADDPPVRSLADGLVRELTTDCFEVIQAPLSAPVNVVRLYDLLDTGGIALAYRGVGTRDDVAAELLDHAVAHRLCDGDRSTADGGLGVCRFGEAFTLREYQDLFGTAADRFGTAVEPDRWVHAGNATTGLGEECRVTILLTGVEPSSLRFFDLADDGAGAERPPETYR</sequence>
<dbReference type="InterPro" id="IPR036525">
    <property type="entry name" value="Tubulin/FtsZ_GTPase_sf"/>
</dbReference>
<dbReference type="GeneID" id="79303322"/>
<dbReference type="Proteomes" id="UP001596407">
    <property type="component" value="Unassembled WGS sequence"/>
</dbReference>
<accession>A0ABD5WHS8</accession>
<evidence type="ECO:0000313" key="4">
    <source>
        <dbReference type="EMBL" id="MFC7080096.1"/>
    </source>
</evidence>
<comment type="caution">
    <text evidence="4">The sequence shown here is derived from an EMBL/GenBank/DDBJ whole genome shotgun (WGS) entry which is preliminary data.</text>
</comment>
<evidence type="ECO:0000256" key="2">
    <source>
        <dbReference type="ARBA" id="ARBA00023134"/>
    </source>
</evidence>
<evidence type="ECO:0000313" key="5">
    <source>
        <dbReference type="Proteomes" id="UP001596407"/>
    </source>
</evidence>
<keyword evidence="5" id="KW-1185">Reference proteome</keyword>
<dbReference type="InterPro" id="IPR008280">
    <property type="entry name" value="Tub_FtsZ_C"/>
</dbReference>
<dbReference type="GO" id="GO:0005525">
    <property type="term" value="F:GTP binding"/>
    <property type="evidence" value="ECO:0007669"/>
    <property type="project" value="UniProtKB-KW"/>
</dbReference>
<organism evidence="4 5">
    <name type="scientific">Halorussus caseinilyticus</name>
    <dbReference type="NCBI Taxonomy" id="3034025"/>
    <lineage>
        <taxon>Archaea</taxon>
        <taxon>Methanobacteriati</taxon>
        <taxon>Methanobacteriota</taxon>
        <taxon>Stenosarchaea group</taxon>
        <taxon>Halobacteria</taxon>
        <taxon>Halobacteriales</taxon>
        <taxon>Haladaptataceae</taxon>
        <taxon>Halorussus</taxon>
    </lineage>
</organism>